<dbReference type="InterPro" id="IPR018484">
    <property type="entry name" value="FGGY_N"/>
</dbReference>
<dbReference type="AlphaFoldDB" id="A0A7W8JZ43"/>
<reference evidence="9 10" key="1">
    <citation type="submission" date="2020-08" db="EMBL/GenBank/DDBJ databases">
        <title>Genomic Encyclopedia of Type Strains, Phase IV (KMG-IV): sequencing the most valuable type-strain genomes for metagenomic binning, comparative biology and taxonomic classification.</title>
        <authorList>
            <person name="Goeker M."/>
        </authorList>
    </citation>
    <scope>NUCLEOTIDE SEQUENCE [LARGE SCALE GENOMIC DNA]</scope>
    <source>
        <strain evidence="9 10">DSM 27939</strain>
    </source>
</reference>
<dbReference type="Pfam" id="PF00370">
    <property type="entry name" value="FGGY_N"/>
    <property type="match status" value="1"/>
</dbReference>
<keyword evidence="2 9" id="KW-0808">Transferase</keyword>
<name>A0A7W8JZ43_9DEIO</name>
<evidence type="ECO:0000256" key="1">
    <source>
        <dbReference type="ARBA" id="ARBA00009156"/>
    </source>
</evidence>
<gene>
    <name evidence="9" type="ORF">HNQ08_004589</name>
</gene>
<keyword evidence="10" id="KW-1185">Reference proteome</keyword>
<feature type="domain" description="Carbohydrate kinase FGGY N-terminal" evidence="7">
    <location>
        <begin position="6"/>
        <end position="240"/>
    </location>
</feature>
<dbReference type="InterPro" id="IPR018485">
    <property type="entry name" value="FGGY_C"/>
</dbReference>
<evidence type="ECO:0000313" key="10">
    <source>
        <dbReference type="Proteomes" id="UP000552709"/>
    </source>
</evidence>
<evidence type="ECO:0000256" key="5">
    <source>
        <dbReference type="ARBA" id="ARBA00022840"/>
    </source>
</evidence>
<evidence type="ECO:0000256" key="2">
    <source>
        <dbReference type="ARBA" id="ARBA00022679"/>
    </source>
</evidence>
<dbReference type="GO" id="GO:0019301">
    <property type="term" value="P:rhamnose catabolic process"/>
    <property type="evidence" value="ECO:0007669"/>
    <property type="project" value="InterPro"/>
</dbReference>
<protein>
    <submittedName>
        <fullName evidence="9">Rhamnulokinase</fullName>
        <ecNumber evidence="9">2.7.1.5</ecNumber>
    </submittedName>
</protein>
<evidence type="ECO:0000259" key="8">
    <source>
        <dbReference type="Pfam" id="PF02782"/>
    </source>
</evidence>
<feature type="domain" description="Carbohydrate kinase FGGY C-terminal" evidence="8">
    <location>
        <begin position="251"/>
        <end position="437"/>
    </location>
</feature>
<organism evidence="9 10">
    <name type="scientific">Deinococcus humi</name>
    <dbReference type="NCBI Taxonomy" id="662880"/>
    <lineage>
        <taxon>Bacteria</taxon>
        <taxon>Thermotogati</taxon>
        <taxon>Deinococcota</taxon>
        <taxon>Deinococci</taxon>
        <taxon>Deinococcales</taxon>
        <taxon>Deinococcaceae</taxon>
        <taxon>Deinococcus</taxon>
    </lineage>
</organism>
<keyword evidence="5" id="KW-0067">ATP-binding</keyword>
<dbReference type="Pfam" id="PF02782">
    <property type="entry name" value="FGGY_C"/>
    <property type="match status" value="1"/>
</dbReference>
<accession>A0A7W8JZ43</accession>
<comment type="caution">
    <text evidence="9">The sequence shown here is derived from an EMBL/GenBank/DDBJ whole genome shotgun (WGS) entry which is preliminary data.</text>
</comment>
<dbReference type="GO" id="GO:0005524">
    <property type="term" value="F:ATP binding"/>
    <property type="evidence" value="ECO:0007669"/>
    <property type="project" value="UniProtKB-KW"/>
</dbReference>
<dbReference type="CDD" id="cd07771">
    <property type="entry name" value="ASKHA_NBD_FGGY_RhaB-like"/>
    <property type="match status" value="1"/>
</dbReference>
<dbReference type="GO" id="GO:0008993">
    <property type="term" value="F:rhamnulokinase activity"/>
    <property type="evidence" value="ECO:0007669"/>
    <property type="project" value="UniProtKB-EC"/>
</dbReference>
<dbReference type="InterPro" id="IPR050406">
    <property type="entry name" value="FGGY_Carb_Kinase"/>
</dbReference>
<comment type="similarity">
    <text evidence="1">Belongs to the FGGY kinase family.</text>
</comment>
<evidence type="ECO:0000256" key="4">
    <source>
        <dbReference type="ARBA" id="ARBA00022777"/>
    </source>
</evidence>
<keyword evidence="3" id="KW-0547">Nucleotide-binding</keyword>
<dbReference type="Gene3D" id="3.30.420.40">
    <property type="match status" value="2"/>
</dbReference>
<evidence type="ECO:0000259" key="7">
    <source>
        <dbReference type="Pfam" id="PF00370"/>
    </source>
</evidence>
<evidence type="ECO:0000256" key="3">
    <source>
        <dbReference type="ARBA" id="ARBA00022741"/>
    </source>
</evidence>
<dbReference type="SUPFAM" id="SSF53067">
    <property type="entry name" value="Actin-like ATPase domain"/>
    <property type="match status" value="2"/>
</dbReference>
<dbReference type="InterPro" id="IPR013449">
    <property type="entry name" value="Rhamnulokinase"/>
</dbReference>
<dbReference type="RefSeq" id="WP_184136968.1">
    <property type="nucleotide sequence ID" value="NZ_JACHFL010000018.1"/>
</dbReference>
<dbReference type="PANTHER" id="PTHR43095:SF2">
    <property type="entry name" value="GLUCONOKINASE"/>
    <property type="match status" value="1"/>
</dbReference>
<evidence type="ECO:0000256" key="6">
    <source>
        <dbReference type="ARBA" id="ARBA00023308"/>
    </source>
</evidence>
<dbReference type="EMBL" id="JACHFL010000018">
    <property type="protein sequence ID" value="MBB5365468.1"/>
    <property type="molecule type" value="Genomic_DNA"/>
</dbReference>
<dbReference type="EC" id="2.7.1.5" evidence="9"/>
<dbReference type="Proteomes" id="UP000552709">
    <property type="component" value="Unassembled WGS sequence"/>
</dbReference>
<dbReference type="InterPro" id="IPR043129">
    <property type="entry name" value="ATPase_NBD"/>
</dbReference>
<proteinExistence type="inferred from homology"/>
<keyword evidence="6" id="KW-0684">Rhamnose metabolism</keyword>
<keyword evidence="4 9" id="KW-0418">Kinase</keyword>
<dbReference type="PANTHER" id="PTHR43095">
    <property type="entry name" value="SUGAR KINASE"/>
    <property type="match status" value="1"/>
</dbReference>
<sequence>MTSRHIAVDLGASSGRVALGTLENGKLHVEVLHRFPNGGVPVRGGLYWDILGLWREVLHGLKLAARQGDIASVGVNSWAVDYGLIDPQGHLMGQVHHYRSPRLNGVMERVRAQLSGERIYDATGIQFLPFNTLYQLAAEVPGELARAQTMLMVPDLLHFWLCGQAVTERTNASSTQFLDPQTGEWATELLDALDLPGRVLPHIVEPGTVLGELSTDVAQETGLQGLQVIAPATHDTASAVAAVPARGEGWAYVSSGTWSLVGIEAPQPVITPRTLAENLTNEAGLDGTTRLLKNVMGLWIIQQCNEGWGLDYGDLYARAAGEAGGTLIDPDDARFSPPGADMPGRIQAFCRETGQTPPQTPAELTRCVLDSLALKTAQILDVLAEVSRQPITTVHVVGGGSQIGLLNQLIADASGKTVIAGPVEATLMGNLLVQARAGGHLPGDDLRGVVRASVELLTFKPGGADLSVLRQHFQSLTRTHNEAEVSA</sequence>
<evidence type="ECO:0000313" key="9">
    <source>
        <dbReference type="EMBL" id="MBB5365468.1"/>
    </source>
</evidence>